<accession>A0ABD1SRD9</accession>
<dbReference type="Proteomes" id="UP001604277">
    <property type="component" value="Unassembled WGS sequence"/>
</dbReference>
<dbReference type="AlphaFoldDB" id="A0ABD1SRD9"/>
<reference evidence="2" key="1">
    <citation type="submission" date="2024-07" db="EMBL/GenBank/DDBJ databases">
        <title>Two chromosome-level genome assemblies of Korean endemic species Abeliophyllum distichum and Forsythia ovata (Oleaceae).</title>
        <authorList>
            <person name="Jang H."/>
        </authorList>
    </citation>
    <scope>NUCLEOTIDE SEQUENCE [LARGE SCALE GENOMIC DNA]</scope>
</reference>
<dbReference type="EMBL" id="JBFOLJ010000010">
    <property type="protein sequence ID" value="KAL2503235.1"/>
    <property type="molecule type" value="Genomic_DNA"/>
</dbReference>
<gene>
    <name evidence="1" type="ORF">Fot_37083</name>
</gene>
<keyword evidence="2" id="KW-1185">Reference proteome</keyword>
<comment type="caution">
    <text evidence="1">The sequence shown here is derived from an EMBL/GenBank/DDBJ whole genome shotgun (WGS) entry which is preliminary data.</text>
</comment>
<organism evidence="1 2">
    <name type="scientific">Forsythia ovata</name>
    <dbReference type="NCBI Taxonomy" id="205694"/>
    <lineage>
        <taxon>Eukaryota</taxon>
        <taxon>Viridiplantae</taxon>
        <taxon>Streptophyta</taxon>
        <taxon>Embryophyta</taxon>
        <taxon>Tracheophyta</taxon>
        <taxon>Spermatophyta</taxon>
        <taxon>Magnoliopsida</taxon>
        <taxon>eudicotyledons</taxon>
        <taxon>Gunneridae</taxon>
        <taxon>Pentapetalae</taxon>
        <taxon>asterids</taxon>
        <taxon>lamiids</taxon>
        <taxon>Lamiales</taxon>
        <taxon>Oleaceae</taxon>
        <taxon>Forsythieae</taxon>
        <taxon>Forsythia</taxon>
    </lineage>
</organism>
<name>A0ABD1SRD9_9LAMI</name>
<evidence type="ECO:0000313" key="2">
    <source>
        <dbReference type="Proteomes" id="UP001604277"/>
    </source>
</evidence>
<sequence>MVVHDKYLVKRVEEETEKLRNIQRRNDSRECENVMNELIEGKNVYVLDLNQLNVFFSIAAEKVKKLETREEELDEQDALILTLAPPILPFEMVVINQAIEIEDLRTDQWFIETKFDGQINPDYPRTK</sequence>
<proteinExistence type="predicted"/>
<evidence type="ECO:0000313" key="1">
    <source>
        <dbReference type="EMBL" id="KAL2503235.1"/>
    </source>
</evidence>
<protein>
    <submittedName>
        <fullName evidence="1">Agamous-like MADS-box protein AGL80</fullName>
    </submittedName>
</protein>